<dbReference type="SMART" id="SM00558">
    <property type="entry name" value="JmjC"/>
    <property type="match status" value="1"/>
</dbReference>
<dbReference type="PROSITE" id="PS50181">
    <property type="entry name" value="FBOX"/>
    <property type="match status" value="1"/>
</dbReference>
<keyword evidence="4" id="KW-1185">Reference proteome</keyword>
<dbReference type="Pfam" id="PF12937">
    <property type="entry name" value="F-box-like"/>
    <property type="match status" value="1"/>
</dbReference>
<dbReference type="EMBL" id="KV454434">
    <property type="protein sequence ID" value="ODQ78717.1"/>
    <property type="molecule type" value="Genomic_DNA"/>
</dbReference>
<dbReference type="GeneID" id="30148707"/>
<evidence type="ECO:0000313" key="4">
    <source>
        <dbReference type="Proteomes" id="UP000094336"/>
    </source>
</evidence>
<dbReference type="Gene3D" id="1.20.1280.50">
    <property type="match status" value="1"/>
</dbReference>
<organism evidence="3 4">
    <name type="scientific">Babjeviella inositovora NRRL Y-12698</name>
    <dbReference type="NCBI Taxonomy" id="984486"/>
    <lineage>
        <taxon>Eukaryota</taxon>
        <taxon>Fungi</taxon>
        <taxon>Dikarya</taxon>
        <taxon>Ascomycota</taxon>
        <taxon>Saccharomycotina</taxon>
        <taxon>Pichiomycetes</taxon>
        <taxon>Serinales incertae sedis</taxon>
        <taxon>Babjeviella</taxon>
    </lineage>
</organism>
<dbReference type="InterPro" id="IPR003347">
    <property type="entry name" value="JmjC_dom"/>
</dbReference>
<proteinExistence type="predicted"/>
<dbReference type="OrthoDB" id="424465at2759"/>
<gene>
    <name evidence="3" type="ORF">BABINDRAFT_172053</name>
</gene>
<evidence type="ECO:0000259" key="2">
    <source>
        <dbReference type="PROSITE" id="PS51184"/>
    </source>
</evidence>
<evidence type="ECO:0000313" key="3">
    <source>
        <dbReference type="EMBL" id="ODQ78717.1"/>
    </source>
</evidence>
<feature type="domain" description="F-box" evidence="1">
    <location>
        <begin position="57"/>
        <end position="104"/>
    </location>
</feature>
<dbReference type="GO" id="GO:0005634">
    <property type="term" value="C:nucleus"/>
    <property type="evidence" value="ECO:0007669"/>
    <property type="project" value="TreeGrafter"/>
</dbReference>
<sequence>MTFSPPTKKQKVFGIKRSVPRHTVTPRHPLNIRPSGNSLLLDSKTTAQCVDFRRAQLGHLSGFPDELIVDFLSYFDNPKDLLALSHVSKLMYCYTYDEELWRKLYIKKALQEEKEHLEQGLMAPKLPLGIQHWKGSWKKTLLDLPSYVKHEQVFQVPDNLFFSDTLFRSFQCSTIDYDTVLRNILAEEEHSHRAGKNTNDRGRIPRLSEAYMNSDAYNAEWVTKPFILTKADARWPEWTLATLVERFPDVQFRQEAVKWPLSFYSEYFRENHDESPLYLFDCQSPAMTELIQEYRVPECFQYDLFTVFDEIDGDKANKNLSDASETSTFALKCRPDHAWLIVGPARSGSTFHKDPNHTSAWNTTLSGRKLWVMLPPEFAPPGVGTDTDESEVTSPVGIAEWFIGGFFQDTIKISNDSGNCLIGVTYPGECIHVPAGWWHSVINIDDCVALTHNFVPRPLLGKVFNFLKNKNHQISGFRPADVKAKLERVLQRYAGEEGKESPLGLRLVQFRRYLEATEQTQTVGHLEEEDCGETLMNGQCLLMPVFEMFEQLLLDTSNEAFAKDMGLTLAAAYESLGELEAVEMKKKLASREIVRSKMWDELTASKLGVEQAPAFSFGFEESDEE</sequence>
<evidence type="ECO:0008006" key="5">
    <source>
        <dbReference type="Google" id="ProtNLM"/>
    </source>
</evidence>
<dbReference type="PANTHER" id="PTHR12480">
    <property type="entry name" value="ARGININE DEMETHYLASE AND LYSYL-HYDROXYLASE JMJD"/>
    <property type="match status" value="1"/>
</dbReference>
<dbReference type="InterPro" id="IPR041667">
    <property type="entry name" value="Cupin_8"/>
</dbReference>
<dbReference type="InterPro" id="IPR001810">
    <property type="entry name" value="F-box_dom"/>
</dbReference>
<dbReference type="Proteomes" id="UP000094336">
    <property type="component" value="Unassembled WGS sequence"/>
</dbReference>
<reference evidence="4" key="1">
    <citation type="submission" date="2016-05" db="EMBL/GenBank/DDBJ databases">
        <title>Comparative genomics of biotechnologically important yeasts.</title>
        <authorList>
            <consortium name="DOE Joint Genome Institute"/>
            <person name="Riley R."/>
            <person name="Haridas S."/>
            <person name="Wolfe K.H."/>
            <person name="Lopes M.R."/>
            <person name="Hittinger C.T."/>
            <person name="Goker M."/>
            <person name="Salamov A."/>
            <person name="Wisecaver J."/>
            <person name="Long T.M."/>
            <person name="Aerts A.L."/>
            <person name="Barry K."/>
            <person name="Choi C."/>
            <person name="Clum A."/>
            <person name="Coughlan A.Y."/>
            <person name="Deshpande S."/>
            <person name="Douglass A.P."/>
            <person name="Hanson S.J."/>
            <person name="Klenk H.-P."/>
            <person name="Labutti K."/>
            <person name="Lapidus A."/>
            <person name="Lindquist E."/>
            <person name="Lipzen A."/>
            <person name="Meier-Kolthoff J.P."/>
            <person name="Ohm R.A."/>
            <person name="Otillar R.P."/>
            <person name="Pangilinan J."/>
            <person name="Peng Y."/>
            <person name="Rokas A."/>
            <person name="Rosa C.A."/>
            <person name="Scheuner C."/>
            <person name="Sibirny A.A."/>
            <person name="Slot J.C."/>
            <person name="Stielow J.B."/>
            <person name="Sun H."/>
            <person name="Kurtzman C.P."/>
            <person name="Blackwell M."/>
            <person name="Grigoriev I.V."/>
            <person name="Jeffries T.W."/>
        </authorList>
    </citation>
    <scope>NUCLEOTIDE SEQUENCE [LARGE SCALE GENOMIC DNA]</scope>
    <source>
        <strain evidence="4">NRRL Y-12698</strain>
    </source>
</reference>
<dbReference type="InterPro" id="IPR050910">
    <property type="entry name" value="JMJD6_ArgDemeth/LysHydrox"/>
</dbReference>
<dbReference type="STRING" id="984486.A0A1E3QP12"/>
<dbReference type="PROSITE" id="PS51184">
    <property type="entry name" value="JMJC"/>
    <property type="match status" value="1"/>
</dbReference>
<name>A0A1E3QP12_9ASCO</name>
<accession>A0A1E3QP12</accession>
<evidence type="ECO:0000259" key="1">
    <source>
        <dbReference type="PROSITE" id="PS50181"/>
    </source>
</evidence>
<dbReference type="PANTHER" id="PTHR12480:SF21">
    <property type="entry name" value="JMJC DOMAIN-CONTAINING PROTEIN 8"/>
    <property type="match status" value="1"/>
</dbReference>
<dbReference type="SUPFAM" id="SSF51197">
    <property type="entry name" value="Clavaminate synthase-like"/>
    <property type="match status" value="1"/>
</dbReference>
<dbReference type="AlphaFoldDB" id="A0A1E3QP12"/>
<feature type="domain" description="JmjC" evidence="2">
    <location>
        <begin position="285"/>
        <end position="471"/>
    </location>
</feature>
<protein>
    <recommendedName>
        <fullName evidence="5">JmjC domain-containing protein</fullName>
    </recommendedName>
</protein>
<dbReference type="GO" id="GO:0000987">
    <property type="term" value="F:cis-regulatory region sequence-specific DNA binding"/>
    <property type="evidence" value="ECO:0007669"/>
    <property type="project" value="TreeGrafter"/>
</dbReference>
<dbReference type="InterPro" id="IPR036047">
    <property type="entry name" value="F-box-like_dom_sf"/>
</dbReference>
<dbReference type="Gene3D" id="2.60.120.650">
    <property type="entry name" value="Cupin"/>
    <property type="match status" value="1"/>
</dbReference>
<dbReference type="RefSeq" id="XP_018984045.1">
    <property type="nucleotide sequence ID" value="XM_019130854.1"/>
</dbReference>
<dbReference type="SUPFAM" id="SSF81383">
    <property type="entry name" value="F-box domain"/>
    <property type="match status" value="1"/>
</dbReference>
<dbReference type="Pfam" id="PF13621">
    <property type="entry name" value="Cupin_8"/>
    <property type="match status" value="1"/>
</dbReference>